<feature type="compositionally biased region" description="Pro residues" evidence="2">
    <location>
        <begin position="485"/>
        <end position="501"/>
    </location>
</feature>
<evidence type="ECO:0000313" key="5">
    <source>
        <dbReference type="Proteomes" id="UP000019118"/>
    </source>
</evidence>
<feature type="compositionally biased region" description="Polar residues" evidence="2">
    <location>
        <begin position="752"/>
        <end position="762"/>
    </location>
</feature>
<dbReference type="EnsemblMetazoa" id="XM_019917708.1">
    <property type="protein sequence ID" value="XP_019773267.1"/>
    <property type="gene ID" value="LOC109546662"/>
</dbReference>
<feature type="region of interest" description="Disordered" evidence="2">
    <location>
        <begin position="236"/>
        <end position="262"/>
    </location>
</feature>
<feature type="compositionally biased region" description="Pro residues" evidence="2">
    <location>
        <begin position="461"/>
        <end position="473"/>
    </location>
</feature>
<feature type="region of interest" description="Disordered" evidence="2">
    <location>
        <begin position="202"/>
        <end position="223"/>
    </location>
</feature>
<dbReference type="PROSITE" id="PS00028">
    <property type="entry name" value="ZINC_FINGER_C2H2_1"/>
    <property type="match status" value="2"/>
</dbReference>
<sequence>MKCYTDSESHSDYFDDLDVFEEAELDSDSDEEPLRCLDCNLLFVSKNYLYRHLLNHIKQPYVKLEKVQLRNPPLRITFKNRTGHRFEIVSPRQSPLSLDTGYQSSSLEETPRNQGREDFYDPQVGEETENYEDEHEEGSIEGFDEDDLVDTEQTRPEENRSFEDLEGSSGNSPANPELAEVRGSHNFSPNLAEVIGGAFLTDLDSPFDEHSPERTQSGEGTENAANVEALSSEGQTIAPHYGGIPGAQPTPPPEPSPTGVSEYPKIKIKTTGLFKDPEPRSGCTITEITESDSSDGPSSTYSFPGSTNNATPVWPNPGMDDPLKLPDSENLLSMFNSDRSNKDIGYSTGTDNEFISLDTFNERNCNAMQLYNPSSSSAVATTSSLDSLTGLPMQALAQQVSRLNPSAGQGLHQQNVLINIQQFPTQPQQQYQAPHGQMPQHQPMYPAHYPAQPAIHQPYGYQPPPYPPYPPAQGFPSQHPRPAHMAPPPHQMGPMAPPPAPMGQMQPPQMGPQPINASGQPPNPMVPSSQSQPMPPPSQPPNSMQGGYRAPMPPHSRPPVPRGAGGLRAPMGNRSPGVRPRAPIIRPRGTGPCAVIRGPTRPRITNLQNGQRPSKAHSVIKRESNQGIPGKRRRVDVLTPSDKDDDDCQVICIQQKNSGLPQIENVHGGPESVENSIMKLSDSITLSVRNPPPKPADTPQKSDAKAVANVLASRGITVTASGKSKESPTKQMSSSTALSLNGAVSIVAKNLSSTSKSPTEESIPTVDLTDDCGSASQSKKGHVLPYRCDLCAAQYPNAAGLSKHRQVYHKTSMGMCELGVPLINMKQPGILQRLGQLGINNYIPLSSGDSNGTFALPIINSKNPGNVAALGATQMLTLGPVRSIPKPTTANNAKKESVAKTFPFTK</sequence>
<keyword evidence="1" id="KW-0863">Zinc-finger</keyword>
<feature type="region of interest" description="Disordered" evidence="2">
    <location>
        <begin position="752"/>
        <end position="780"/>
    </location>
</feature>
<organism evidence="4 5">
    <name type="scientific">Dendroctonus ponderosae</name>
    <name type="common">Mountain pine beetle</name>
    <dbReference type="NCBI Taxonomy" id="77166"/>
    <lineage>
        <taxon>Eukaryota</taxon>
        <taxon>Metazoa</taxon>
        <taxon>Ecdysozoa</taxon>
        <taxon>Arthropoda</taxon>
        <taxon>Hexapoda</taxon>
        <taxon>Insecta</taxon>
        <taxon>Pterygota</taxon>
        <taxon>Neoptera</taxon>
        <taxon>Endopterygota</taxon>
        <taxon>Coleoptera</taxon>
        <taxon>Polyphaga</taxon>
        <taxon>Cucujiformia</taxon>
        <taxon>Curculionidae</taxon>
        <taxon>Scolytinae</taxon>
        <taxon>Dendroctonus</taxon>
    </lineage>
</organism>
<feature type="compositionally biased region" description="Polar residues" evidence="2">
    <location>
        <begin position="91"/>
        <end position="108"/>
    </location>
</feature>
<evidence type="ECO:0000313" key="4">
    <source>
        <dbReference type="EnsemblMetazoa" id="XP_019773265.1"/>
    </source>
</evidence>
<dbReference type="Proteomes" id="UP000019118">
    <property type="component" value="Unassembled WGS sequence"/>
</dbReference>
<feature type="compositionally biased region" description="Low complexity" evidence="2">
    <location>
        <begin position="474"/>
        <end position="484"/>
    </location>
</feature>
<dbReference type="EnsemblMetazoa" id="XM_019917705.1">
    <property type="protein sequence ID" value="XP_019773264.1"/>
    <property type="gene ID" value="LOC109546662"/>
</dbReference>
<feature type="compositionally biased region" description="Low complexity" evidence="2">
    <location>
        <begin position="502"/>
        <end position="514"/>
    </location>
</feature>
<reference evidence="4" key="2">
    <citation type="submission" date="2024-08" db="UniProtKB">
        <authorList>
            <consortium name="EnsemblMetazoa"/>
        </authorList>
    </citation>
    <scope>IDENTIFICATION</scope>
</reference>
<dbReference type="PROSITE" id="PS50157">
    <property type="entry name" value="ZINC_FINGER_C2H2_2"/>
    <property type="match status" value="1"/>
</dbReference>
<evidence type="ECO:0000256" key="1">
    <source>
        <dbReference type="PROSITE-ProRule" id="PRU00042"/>
    </source>
</evidence>
<feature type="compositionally biased region" description="Polar residues" evidence="2">
    <location>
        <begin position="603"/>
        <end position="612"/>
    </location>
</feature>
<dbReference type="SMART" id="SM00355">
    <property type="entry name" value="ZnF_C2H2"/>
    <property type="match status" value="2"/>
</dbReference>
<feature type="region of interest" description="Disordered" evidence="2">
    <location>
        <begin position="452"/>
        <end position="645"/>
    </location>
</feature>
<feature type="domain" description="C2H2-type" evidence="3">
    <location>
        <begin position="786"/>
        <end position="814"/>
    </location>
</feature>
<feature type="compositionally biased region" description="Basic and acidic residues" evidence="2">
    <location>
        <begin position="109"/>
        <end position="119"/>
    </location>
</feature>
<feature type="region of interest" description="Disordered" evidence="2">
    <location>
        <begin position="887"/>
        <end position="906"/>
    </location>
</feature>
<name>A0AAR5QJ60_DENPD</name>
<accession>A0AAR5QJ60</accession>
<dbReference type="AlphaFoldDB" id="A0AAR5QJ60"/>
<dbReference type="InterPro" id="IPR013087">
    <property type="entry name" value="Znf_C2H2_type"/>
</dbReference>
<keyword evidence="1" id="KW-0862">Zinc</keyword>
<keyword evidence="1" id="KW-0479">Metal-binding</keyword>
<evidence type="ECO:0000259" key="3">
    <source>
        <dbReference type="PROSITE" id="PS50157"/>
    </source>
</evidence>
<feature type="compositionally biased region" description="Pro residues" evidence="2">
    <location>
        <begin position="551"/>
        <end position="561"/>
    </location>
</feature>
<dbReference type="GO" id="GO:0008270">
    <property type="term" value="F:zinc ion binding"/>
    <property type="evidence" value="ECO:0007669"/>
    <property type="project" value="UniProtKB-KW"/>
</dbReference>
<reference evidence="5" key="1">
    <citation type="journal article" date="2013" name="Genome Biol.">
        <title>Draft genome of the mountain pine beetle, Dendroctonus ponderosae Hopkins, a major forest pest.</title>
        <authorList>
            <person name="Keeling C.I."/>
            <person name="Yuen M.M."/>
            <person name="Liao N.Y."/>
            <person name="Docking T.R."/>
            <person name="Chan S.K."/>
            <person name="Taylor G.A."/>
            <person name="Palmquist D.L."/>
            <person name="Jackman S.D."/>
            <person name="Nguyen A."/>
            <person name="Li M."/>
            <person name="Henderson H."/>
            <person name="Janes J.K."/>
            <person name="Zhao Y."/>
            <person name="Pandoh P."/>
            <person name="Moore R."/>
            <person name="Sperling F.A."/>
            <person name="Huber D.P."/>
            <person name="Birol I."/>
            <person name="Jones S.J."/>
            <person name="Bohlmann J."/>
        </authorList>
    </citation>
    <scope>NUCLEOTIDE SEQUENCE</scope>
</reference>
<feature type="region of interest" description="Disordered" evidence="2">
    <location>
        <begin position="89"/>
        <end position="182"/>
    </location>
</feature>
<feature type="compositionally biased region" description="Basic and acidic residues" evidence="2">
    <location>
        <begin position="152"/>
        <end position="163"/>
    </location>
</feature>
<feature type="compositionally biased region" description="Acidic residues" evidence="2">
    <location>
        <begin position="124"/>
        <end position="136"/>
    </location>
</feature>
<proteinExistence type="predicted"/>
<protein>
    <recommendedName>
        <fullName evidence="3">C2H2-type domain-containing protein</fullName>
    </recommendedName>
</protein>
<keyword evidence="5" id="KW-1185">Reference proteome</keyword>
<feature type="compositionally biased region" description="Polar residues" evidence="2">
    <location>
        <begin position="214"/>
        <end position="223"/>
    </location>
</feature>
<dbReference type="EnsemblMetazoa" id="XM_019917707.1">
    <property type="protein sequence ID" value="XP_019773266.1"/>
    <property type="gene ID" value="LOC109546662"/>
</dbReference>
<dbReference type="EnsemblMetazoa" id="XM_019917706.1">
    <property type="protein sequence ID" value="XP_019773265.1"/>
    <property type="gene ID" value="LOC109546662"/>
</dbReference>
<feature type="region of interest" description="Disordered" evidence="2">
    <location>
        <begin position="286"/>
        <end position="316"/>
    </location>
</feature>
<evidence type="ECO:0000256" key="2">
    <source>
        <dbReference type="SAM" id="MobiDB-lite"/>
    </source>
</evidence>